<dbReference type="EMBL" id="QXIL01000014">
    <property type="protein sequence ID" value="RXI78203.1"/>
    <property type="molecule type" value="Genomic_DNA"/>
</dbReference>
<keyword evidence="1" id="KW-0378">Hydrolase</keyword>
<organism evidence="3 4">
    <name type="scientific">Levilactobacillus suantsaii</name>
    <dbReference type="NCBI Taxonomy" id="2292255"/>
    <lineage>
        <taxon>Bacteria</taxon>
        <taxon>Bacillati</taxon>
        <taxon>Bacillota</taxon>
        <taxon>Bacilli</taxon>
        <taxon>Lactobacillales</taxon>
        <taxon>Lactobacillaceae</taxon>
        <taxon>Levilactobacillus</taxon>
    </lineage>
</organism>
<dbReference type="OrthoDB" id="9795554at2"/>
<name>A0A4Q0VJJ5_9LACO</name>
<sequence>MATAKKLALISAGQSNIDGRVPLTELPSAMALPLTNCHYCSNDTPQHEEGVFQPTLKASDLSDNRWGFDLVTYYQITQVAKYDLYVMKCSEGGTSIDVHGEAGKFNDHWTADISQLESPGHSLLLQFKRLVQTCLQASQDELDIQAMLWHQGEGDRGTFSPVSPVNYYHNLKAVFQACREFVGKPDLPIICGTISHHSKQYDPTVEAGLLRLAQEDSDLHVIDLQHATLRDDFHFDAQSSQYFGQAIYNELITQKIIMGPRIDIQTHVF</sequence>
<evidence type="ECO:0000256" key="1">
    <source>
        <dbReference type="ARBA" id="ARBA00022801"/>
    </source>
</evidence>
<dbReference type="SUPFAM" id="SSF52266">
    <property type="entry name" value="SGNH hydrolase"/>
    <property type="match status" value="1"/>
</dbReference>
<keyword evidence="4" id="KW-1185">Reference proteome</keyword>
<dbReference type="Pfam" id="PF03629">
    <property type="entry name" value="SASA"/>
    <property type="match status" value="1"/>
</dbReference>
<dbReference type="RefSeq" id="WP_129032771.1">
    <property type="nucleotide sequence ID" value="NZ_CP059603.1"/>
</dbReference>
<evidence type="ECO:0000259" key="2">
    <source>
        <dbReference type="Pfam" id="PF03629"/>
    </source>
</evidence>
<gene>
    <name evidence="3" type="ORF">DXH47_07690</name>
</gene>
<reference evidence="3 4" key="1">
    <citation type="submission" date="2018-08" db="EMBL/GenBank/DDBJ databases">
        <title>Lactobacillus suantsai sp. nov., isolated from traditional fermented suan-tsai in Taiwan.</title>
        <authorList>
            <person name="Huang C.-H."/>
        </authorList>
    </citation>
    <scope>NUCLEOTIDE SEQUENCE [LARGE SCALE GENOMIC DNA]</scope>
    <source>
        <strain evidence="3 4">BCRC 12945</strain>
    </source>
</reference>
<accession>A0A4Q0VJJ5</accession>
<evidence type="ECO:0000313" key="4">
    <source>
        <dbReference type="Proteomes" id="UP000290602"/>
    </source>
</evidence>
<feature type="domain" description="Sialate O-acetylesterase" evidence="2">
    <location>
        <begin position="10"/>
        <end position="251"/>
    </location>
</feature>
<evidence type="ECO:0000313" key="3">
    <source>
        <dbReference type="EMBL" id="RXI78203.1"/>
    </source>
</evidence>
<proteinExistence type="predicted"/>
<dbReference type="Proteomes" id="UP000290602">
    <property type="component" value="Unassembled WGS sequence"/>
</dbReference>
<dbReference type="Gene3D" id="3.40.50.1110">
    <property type="entry name" value="SGNH hydrolase"/>
    <property type="match status" value="1"/>
</dbReference>
<dbReference type="PANTHER" id="PTHR31988:SF19">
    <property type="entry name" value="9-O-ACETYL-N-ACETYLNEURAMINIC ACID DEACETYLASE-RELATED"/>
    <property type="match status" value="1"/>
</dbReference>
<protein>
    <recommendedName>
        <fullName evidence="2">Sialate O-acetylesterase domain-containing protein</fullName>
    </recommendedName>
</protein>
<dbReference type="GO" id="GO:0016787">
    <property type="term" value="F:hydrolase activity"/>
    <property type="evidence" value="ECO:0007669"/>
    <property type="project" value="UniProtKB-KW"/>
</dbReference>
<dbReference type="InterPro" id="IPR036514">
    <property type="entry name" value="SGNH_hydro_sf"/>
</dbReference>
<dbReference type="AlphaFoldDB" id="A0A4Q0VJJ5"/>
<dbReference type="PANTHER" id="PTHR31988">
    <property type="entry name" value="ESTERASE, PUTATIVE (DUF303)-RELATED"/>
    <property type="match status" value="1"/>
</dbReference>
<dbReference type="InterPro" id="IPR005181">
    <property type="entry name" value="SASA"/>
</dbReference>
<comment type="caution">
    <text evidence="3">The sequence shown here is derived from an EMBL/GenBank/DDBJ whole genome shotgun (WGS) entry which is preliminary data.</text>
</comment>
<dbReference type="InterPro" id="IPR052940">
    <property type="entry name" value="Carb_Esterase_6"/>
</dbReference>